<name>A0ABZ2PMC4_9NOCA</name>
<dbReference type="PANTHER" id="PTHR18895:SF74">
    <property type="entry name" value="MTRF1L RELEASE FACTOR GLUTAMINE METHYLTRANSFERASE"/>
    <property type="match status" value="1"/>
</dbReference>
<dbReference type="PROSITE" id="PS00092">
    <property type="entry name" value="N6_MTASE"/>
    <property type="match status" value="1"/>
</dbReference>
<dbReference type="Gene3D" id="3.40.50.150">
    <property type="entry name" value="Vaccinia Virus protein VP39"/>
    <property type="match status" value="1"/>
</dbReference>
<protein>
    <submittedName>
        <fullName evidence="2">Class I SAM-dependent methyltransferase</fullName>
    </submittedName>
</protein>
<dbReference type="Pfam" id="PF05175">
    <property type="entry name" value="MTS"/>
    <property type="match status" value="1"/>
</dbReference>
<keyword evidence="2" id="KW-0489">Methyltransferase</keyword>
<accession>A0ABZ2PMC4</accession>
<organism evidence="2 3">
    <name type="scientific">Rhodococcus sovatensis</name>
    <dbReference type="NCBI Taxonomy" id="1805840"/>
    <lineage>
        <taxon>Bacteria</taxon>
        <taxon>Bacillati</taxon>
        <taxon>Actinomycetota</taxon>
        <taxon>Actinomycetes</taxon>
        <taxon>Mycobacteriales</taxon>
        <taxon>Nocardiaceae</taxon>
        <taxon>Rhodococcus</taxon>
    </lineage>
</organism>
<dbReference type="PANTHER" id="PTHR18895">
    <property type="entry name" value="HEMK METHYLTRANSFERASE"/>
    <property type="match status" value="1"/>
</dbReference>
<evidence type="ECO:0000313" key="2">
    <source>
        <dbReference type="EMBL" id="WXG70169.1"/>
    </source>
</evidence>
<reference evidence="2 3" key="1">
    <citation type="submission" date="2024-03" db="EMBL/GenBank/DDBJ databases">
        <title>Natural products discovery in diverse microorganisms through a two-stage MS feature dereplication strategy.</title>
        <authorList>
            <person name="Zhang R."/>
        </authorList>
    </citation>
    <scope>NUCLEOTIDE SEQUENCE [LARGE SCALE GENOMIC DNA]</scope>
    <source>
        <strain evidence="2 3">18930</strain>
    </source>
</reference>
<dbReference type="GO" id="GO:0008168">
    <property type="term" value="F:methyltransferase activity"/>
    <property type="evidence" value="ECO:0007669"/>
    <property type="project" value="UniProtKB-KW"/>
</dbReference>
<keyword evidence="2" id="KW-0808">Transferase</keyword>
<feature type="domain" description="Methyltransferase small" evidence="1">
    <location>
        <begin position="193"/>
        <end position="310"/>
    </location>
</feature>
<dbReference type="RefSeq" id="WP_338891390.1">
    <property type="nucleotide sequence ID" value="NZ_CP147846.1"/>
</dbReference>
<dbReference type="InterPro" id="IPR029063">
    <property type="entry name" value="SAM-dependent_MTases_sf"/>
</dbReference>
<dbReference type="InterPro" id="IPR007848">
    <property type="entry name" value="Small_mtfrase_dom"/>
</dbReference>
<dbReference type="SUPFAM" id="SSF53335">
    <property type="entry name" value="S-adenosyl-L-methionine-dependent methyltransferases"/>
    <property type="match status" value="1"/>
</dbReference>
<keyword evidence="3" id="KW-1185">Reference proteome</keyword>
<dbReference type="CDD" id="cd02440">
    <property type="entry name" value="AdoMet_MTases"/>
    <property type="match status" value="1"/>
</dbReference>
<dbReference type="EMBL" id="CP147846">
    <property type="protein sequence ID" value="WXG70169.1"/>
    <property type="molecule type" value="Genomic_DNA"/>
</dbReference>
<dbReference type="InterPro" id="IPR002052">
    <property type="entry name" value="DNA_methylase_N6_adenine_CS"/>
</dbReference>
<dbReference type="GO" id="GO:0032259">
    <property type="term" value="P:methylation"/>
    <property type="evidence" value="ECO:0007669"/>
    <property type="project" value="UniProtKB-KW"/>
</dbReference>
<proteinExistence type="predicted"/>
<dbReference type="Proteomes" id="UP001432000">
    <property type="component" value="Chromosome"/>
</dbReference>
<evidence type="ECO:0000259" key="1">
    <source>
        <dbReference type="Pfam" id="PF05175"/>
    </source>
</evidence>
<sequence>MHATVGWTEDGQQRSALWRSENNAPPPKAVHIVRDDISADVAYKRASIGEYMLWRGDFNNARQLMKAITRRAQTRARKPTASPAEDFHLHRQDQARRARILGMLLVELDANYVLDYPRAPDVRLAATEAYGESAEPSLLSLRELLSLIGAHEWRRTGVHIPALDANIEPHFGVFSPLRGEYVQLVADTPLPSGSTTAFDIGTGTGVLAAVLAKRGIAHVIATDKDPRAIACATANLDRLGFADQVEVQLADIFPAGRASLVVCNPPWIPTKPTSGIEHAIYDPGSRMLRAFLDRLGKHLEPGGEAWLVISDLAELLGLATRDDLLAAIDRAGLLVLGRTDTTPTHPRARDADDLFHAARSRETTSLWRLAPR</sequence>
<evidence type="ECO:0000313" key="3">
    <source>
        <dbReference type="Proteomes" id="UP001432000"/>
    </source>
</evidence>
<gene>
    <name evidence="2" type="ORF">WDS16_06520</name>
</gene>
<dbReference type="InterPro" id="IPR050320">
    <property type="entry name" value="N5-glutamine_MTase"/>
</dbReference>